<dbReference type="OrthoDB" id="167469at2759"/>
<sequence length="501" mass="53280">MAEDDEDPYLAELLDISDAEEGKALAQRGSTATAAGTSTAAFLSANTPKNASYSPSPSTGKSNGTYQASDTHRETLKLLSQLSPAGAKAPGAVDVRKAFRALYPPFQTNGANEGVKSNAKASTSMVGMIEKRECPCVAQLDVIQEELEVHLDAVDLFHLRDVIKEEIDAWQAGKRKALAEMAGDGTSEKATREEAEQFTADLDRKGGTSKGSEEHVGEDVEEPEGPLSQASLLDGGAQASQASQDTANGELKSGDVLKKRKRGSLAGGGRATLPLMVLKAARGGGGASRSLLIELDERDKAQDLTGDSGAVGRVHVKRDRGVVLDLKGHQYLAELRRCPTMLLVSLGEEVAKVEDVVDTLCVLTHHHDELEAMGGKVLRRGEEEEESVGGEESDYGLMGSEGERNRAGKCMKAIKRTVSKRGSTGVGVRQAKRKSQGAARKGGASSAGAAKRKGMHAKKQGPKRVSLRALKRPKPRKGSDVDEEEEEESFSDDDDESDFSV</sequence>
<feature type="compositionally biased region" description="Low complexity" evidence="1">
    <location>
        <begin position="436"/>
        <end position="449"/>
    </location>
</feature>
<name>A0A4D9CY73_9STRA</name>
<dbReference type="PANTHER" id="PTHR34810:SF1">
    <property type="entry name" value="DNA-BINDING PROTEIN BIN4"/>
    <property type="match status" value="1"/>
</dbReference>
<protein>
    <submittedName>
        <fullName evidence="2">Uncharacterized protein</fullName>
    </submittedName>
</protein>
<dbReference type="AlphaFoldDB" id="A0A4D9CY73"/>
<feature type="region of interest" description="Disordered" evidence="1">
    <location>
        <begin position="378"/>
        <end position="501"/>
    </location>
</feature>
<dbReference type="GO" id="GO:0042023">
    <property type="term" value="P:DNA endoreduplication"/>
    <property type="evidence" value="ECO:0007669"/>
    <property type="project" value="InterPro"/>
</dbReference>
<feature type="compositionally biased region" description="Polar residues" evidence="1">
    <location>
        <begin position="238"/>
        <end position="247"/>
    </location>
</feature>
<feature type="region of interest" description="Disordered" evidence="1">
    <location>
        <begin position="181"/>
        <end position="264"/>
    </location>
</feature>
<dbReference type="GO" id="GO:0005634">
    <property type="term" value="C:nucleus"/>
    <property type="evidence" value="ECO:0007669"/>
    <property type="project" value="TreeGrafter"/>
</dbReference>
<feature type="region of interest" description="Disordered" evidence="1">
    <location>
        <begin position="44"/>
        <end position="68"/>
    </location>
</feature>
<feature type="compositionally biased region" description="Basic and acidic residues" evidence="1">
    <location>
        <begin position="186"/>
        <end position="218"/>
    </location>
</feature>
<evidence type="ECO:0000313" key="3">
    <source>
        <dbReference type="Proteomes" id="UP000355283"/>
    </source>
</evidence>
<feature type="compositionally biased region" description="Acidic residues" evidence="1">
    <location>
        <begin position="383"/>
        <end position="394"/>
    </location>
</feature>
<dbReference type="Proteomes" id="UP000355283">
    <property type="component" value="Unassembled WGS sequence"/>
</dbReference>
<feature type="compositionally biased region" description="Basic residues" evidence="1">
    <location>
        <begin position="407"/>
        <end position="419"/>
    </location>
</feature>
<dbReference type="GO" id="GO:0003690">
    <property type="term" value="F:double-stranded DNA binding"/>
    <property type="evidence" value="ECO:0007669"/>
    <property type="project" value="InterPro"/>
</dbReference>
<evidence type="ECO:0000256" key="1">
    <source>
        <dbReference type="SAM" id="MobiDB-lite"/>
    </source>
</evidence>
<proteinExistence type="predicted"/>
<dbReference type="InterPro" id="IPR033246">
    <property type="entry name" value="BIN4"/>
</dbReference>
<dbReference type="GO" id="GO:0009330">
    <property type="term" value="C:DNA topoisomerase type II (double strand cut, ATP-hydrolyzing) complex"/>
    <property type="evidence" value="ECO:0007669"/>
    <property type="project" value="InterPro"/>
</dbReference>
<keyword evidence="3" id="KW-1185">Reference proteome</keyword>
<organism evidence="2 3">
    <name type="scientific">Nannochloropsis salina CCMP1776</name>
    <dbReference type="NCBI Taxonomy" id="1027361"/>
    <lineage>
        <taxon>Eukaryota</taxon>
        <taxon>Sar</taxon>
        <taxon>Stramenopiles</taxon>
        <taxon>Ochrophyta</taxon>
        <taxon>Eustigmatophyceae</taxon>
        <taxon>Eustigmatales</taxon>
        <taxon>Monodopsidaceae</taxon>
        <taxon>Microchloropsis</taxon>
        <taxon>Microchloropsis salina</taxon>
    </lineage>
</organism>
<evidence type="ECO:0000313" key="2">
    <source>
        <dbReference type="EMBL" id="TFJ84302.1"/>
    </source>
</evidence>
<reference evidence="2 3" key="1">
    <citation type="submission" date="2019-01" db="EMBL/GenBank/DDBJ databases">
        <title>Nuclear Genome Assembly of the Microalgal Biofuel strain Nannochloropsis salina CCMP1776.</title>
        <authorList>
            <person name="Hovde B."/>
        </authorList>
    </citation>
    <scope>NUCLEOTIDE SEQUENCE [LARGE SCALE GENOMIC DNA]</scope>
    <source>
        <strain evidence="2 3">CCMP1776</strain>
    </source>
</reference>
<comment type="caution">
    <text evidence="2">The sequence shown here is derived from an EMBL/GenBank/DDBJ whole genome shotgun (WGS) entry which is preliminary data.</text>
</comment>
<feature type="compositionally biased region" description="Acidic residues" evidence="1">
    <location>
        <begin position="481"/>
        <end position="501"/>
    </location>
</feature>
<dbReference type="PANTHER" id="PTHR34810">
    <property type="entry name" value="DNA-BINDING PROTEIN BIN4"/>
    <property type="match status" value="1"/>
</dbReference>
<dbReference type="EMBL" id="SDOX01000019">
    <property type="protein sequence ID" value="TFJ84302.1"/>
    <property type="molecule type" value="Genomic_DNA"/>
</dbReference>
<gene>
    <name evidence="2" type="ORF">NSK_004293</name>
</gene>
<dbReference type="GO" id="GO:0051276">
    <property type="term" value="P:chromosome organization"/>
    <property type="evidence" value="ECO:0007669"/>
    <property type="project" value="TreeGrafter"/>
</dbReference>
<accession>A0A4D9CY73</accession>
<feature type="compositionally biased region" description="Basic residues" evidence="1">
    <location>
        <begin position="450"/>
        <end position="476"/>
    </location>
</feature>